<sequence>MTSTAPDPSQLDEIRKTTWSGNIGFDILPALKREDSNAGQRAGPTSPLATSRLPNEVRRGDTGFVR</sequence>
<evidence type="ECO:0000256" key="1">
    <source>
        <dbReference type="SAM" id="MobiDB-lite"/>
    </source>
</evidence>
<evidence type="ECO:0000313" key="2">
    <source>
        <dbReference type="EMBL" id="MBX0298067.1"/>
    </source>
</evidence>
<evidence type="ECO:0000313" key="3">
    <source>
        <dbReference type="Proteomes" id="UP001430455"/>
    </source>
</evidence>
<feature type="region of interest" description="Disordered" evidence="1">
    <location>
        <begin position="31"/>
        <end position="66"/>
    </location>
</feature>
<keyword evidence="3" id="KW-1185">Reference proteome</keyword>
<dbReference type="RefSeq" id="WP_220582647.1">
    <property type="nucleotide sequence ID" value="NZ_RKLT01000036.1"/>
</dbReference>
<feature type="compositionally biased region" description="Basic and acidic residues" evidence="1">
    <location>
        <begin position="55"/>
        <end position="66"/>
    </location>
</feature>
<dbReference type="EMBL" id="RKLT01000036">
    <property type="protein sequence ID" value="MBX0298067.1"/>
    <property type="molecule type" value="Genomic_DNA"/>
</dbReference>
<accession>A0AAW4PIW1</accession>
<dbReference type="Proteomes" id="UP001430455">
    <property type="component" value="Unassembled WGS sequence"/>
</dbReference>
<proteinExistence type="predicted"/>
<protein>
    <submittedName>
        <fullName evidence="2">Uncharacterized protein</fullName>
    </submittedName>
</protein>
<gene>
    <name evidence="2" type="ORF">EGH23_24685</name>
</gene>
<name>A0AAW4PIW1_9EURY</name>
<reference evidence="2 3" key="1">
    <citation type="submission" date="2021-06" db="EMBL/GenBank/DDBJ databases">
        <title>Halomicroarcula sp. a new haloarchaeum isolated from saline soil.</title>
        <authorList>
            <person name="Duran-Viseras A."/>
            <person name="Sanchez-Porro C."/>
            <person name="Ventosa A."/>
        </authorList>
    </citation>
    <scope>NUCLEOTIDE SEQUENCE [LARGE SCALE GENOMIC DNA]</scope>
    <source>
        <strain evidence="2 3">F27</strain>
    </source>
</reference>
<dbReference type="AlphaFoldDB" id="A0AAW4PIW1"/>
<organism evidence="2 3">
    <name type="scientific">Haloarcula nitratireducens</name>
    <dbReference type="NCBI Taxonomy" id="2487749"/>
    <lineage>
        <taxon>Archaea</taxon>
        <taxon>Methanobacteriati</taxon>
        <taxon>Methanobacteriota</taxon>
        <taxon>Stenosarchaea group</taxon>
        <taxon>Halobacteria</taxon>
        <taxon>Halobacteriales</taxon>
        <taxon>Haloarculaceae</taxon>
        <taxon>Haloarcula</taxon>
    </lineage>
</organism>
<feature type="non-terminal residue" evidence="2">
    <location>
        <position position="66"/>
    </location>
</feature>
<comment type="caution">
    <text evidence="2">The sequence shown here is derived from an EMBL/GenBank/DDBJ whole genome shotgun (WGS) entry which is preliminary data.</text>
</comment>